<dbReference type="SUPFAM" id="SSF109854">
    <property type="entry name" value="DinB/YfiT-like putative metalloenzymes"/>
    <property type="match status" value="1"/>
</dbReference>
<dbReference type="InterPro" id="IPR034660">
    <property type="entry name" value="DinB/YfiT-like"/>
</dbReference>
<dbReference type="NCBIfam" id="TIGR03083">
    <property type="entry name" value="maleylpyruvate isomerase family mycothiol-dependent enzyme"/>
    <property type="match status" value="1"/>
</dbReference>
<dbReference type="GO" id="GO:0016853">
    <property type="term" value="F:isomerase activity"/>
    <property type="evidence" value="ECO:0007669"/>
    <property type="project" value="UniProtKB-KW"/>
</dbReference>
<keyword evidence="4" id="KW-1185">Reference proteome</keyword>
<dbReference type="PANTHER" id="PTHR40758:SF1">
    <property type="entry name" value="CONSERVED PROTEIN"/>
    <property type="match status" value="1"/>
</dbReference>
<evidence type="ECO:0000313" key="3">
    <source>
        <dbReference type="EMBL" id="MBM2620541.1"/>
    </source>
</evidence>
<sequence length="215" mass="23494">MDHLAILRDELAVFQRCLEGDLSAPVEHCGDWTLRDLAEHLGQENLWAATAVRERRGNYEPQPTPADIGPWFASTAAELTEALTADPSAPAWTFAPPRTVGFWRRRRCLETLVHRWDAQHALGIAEPLDPALCADGVAEVLDMFVPRQINLGRMAPMAAAVRLTATDTGTSWTLGPGEPVAAVSGTAEDLLLILWNRRPVPDAAARELLRGPLVP</sequence>
<dbReference type="EMBL" id="JAENHP010000015">
    <property type="protein sequence ID" value="MBM2620541.1"/>
    <property type="molecule type" value="Genomic_DNA"/>
</dbReference>
<proteinExistence type="predicted"/>
<feature type="domain" description="MDMPI C-terminal" evidence="1">
    <location>
        <begin position="132"/>
        <end position="203"/>
    </location>
</feature>
<name>A0ABS2AMT5_9ACTN</name>
<keyword evidence="3" id="KW-0413">Isomerase</keyword>
<dbReference type="Pfam" id="PF11716">
    <property type="entry name" value="MDMPI_N"/>
    <property type="match status" value="1"/>
</dbReference>
<dbReference type="Proteomes" id="UP000632138">
    <property type="component" value="Unassembled WGS sequence"/>
</dbReference>
<evidence type="ECO:0000313" key="4">
    <source>
        <dbReference type="Proteomes" id="UP000632138"/>
    </source>
</evidence>
<comment type="caution">
    <text evidence="3">The sequence shown here is derived from an EMBL/GenBank/DDBJ whole genome shotgun (WGS) entry which is preliminary data.</text>
</comment>
<dbReference type="RefSeq" id="WP_203380526.1">
    <property type="nucleotide sequence ID" value="NZ_JAENHP010000015.1"/>
</dbReference>
<accession>A0ABS2AMT5</accession>
<dbReference type="PANTHER" id="PTHR40758">
    <property type="entry name" value="CONSERVED PROTEIN"/>
    <property type="match status" value="1"/>
</dbReference>
<evidence type="ECO:0000259" key="2">
    <source>
        <dbReference type="Pfam" id="PF11716"/>
    </source>
</evidence>
<feature type="domain" description="Mycothiol-dependent maleylpyruvate isomerase metal-binding" evidence="2">
    <location>
        <begin position="9"/>
        <end position="119"/>
    </location>
</feature>
<evidence type="ECO:0000259" key="1">
    <source>
        <dbReference type="Pfam" id="PF07398"/>
    </source>
</evidence>
<reference evidence="3 4" key="1">
    <citation type="submission" date="2021-01" db="EMBL/GenBank/DDBJ databases">
        <title>Actinoplanes sp. nov. LDG1-06 isolated from lichen.</title>
        <authorList>
            <person name="Saeng-In P."/>
            <person name="Phongsopitanun W."/>
            <person name="Kanchanasin P."/>
            <person name="Yuki M."/>
            <person name="Kudo T."/>
            <person name="Ohkuma M."/>
            <person name="Tanasupawat S."/>
        </authorList>
    </citation>
    <scope>NUCLEOTIDE SEQUENCE [LARGE SCALE GENOMIC DNA]</scope>
    <source>
        <strain evidence="3 4">LDG1-06</strain>
    </source>
</reference>
<organism evidence="3 4">
    <name type="scientific">Paractinoplanes ovalisporus</name>
    <dbReference type="NCBI Taxonomy" id="2810368"/>
    <lineage>
        <taxon>Bacteria</taxon>
        <taxon>Bacillati</taxon>
        <taxon>Actinomycetota</taxon>
        <taxon>Actinomycetes</taxon>
        <taxon>Micromonosporales</taxon>
        <taxon>Micromonosporaceae</taxon>
        <taxon>Paractinoplanes</taxon>
    </lineage>
</organism>
<dbReference type="Pfam" id="PF07398">
    <property type="entry name" value="MDMPI_C"/>
    <property type="match status" value="1"/>
</dbReference>
<dbReference type="InterPro" id="IPR024344">
    <property type="entry name" value="MDMPI_metal-binding"/>
</dbReference>
<protein>
    <submittedName>
        <fullName evidence="3">Maleylpyruvate isomerase family mycothiol-dependent enzyme</fullName>
    </submittedName>
</protein>
<dbReference type="InterPro" id="IPR017517">
    <property type="entry name" value="Maleyloyr_isom"/>
</dbReference>
<gene>
    <name evidence="3" type="ORF">JIG36_34075</name>
</gene>
<dbReference type="InterPro" id="IPR010872">
    <property type="entry name" value="MDMPI_C-term_domain"/>
</dbReference>